<name>L0D920_SINAD</name>
<dbReference type="STRING" id="886293.Sinac_0741"/>
<dbReference type="eggNOG" id="COG3794">
    <property type="taxonomic scope" value="Bacteria"/>
</dbReference>
<dbReference type="InterPro" id="IPR004923">
    <property type="entry name" value="FTR1/Fip1/EfeU"/>
</dbReference>
<dbReference type="PANTHER" id="PTHR31632:SF2">
    <property type="entry name" value="PLASMA MEMBRANE IRON PERMEASE"/>
    <property type="match status" value="1"/>
</dbReference>
<evidence type="ECO:0000256" key="1">
    <source>
        <dbReference type="ARBA" id="ARBA00004141"/>
    </source>
</evidence>
<dbReference type="SUPFAM" id="SSF117074">
    <property type="entry name" value="Hypothetical protein PA1324"/>
    <property type="match status" value="1"/>
</dbReference>
<evidence type="ECO:0000256" key="2">
    <source>
        <dbReference type="ARBA" id="ARBA00008333"/>
    </source>
</evidence>
<dbReference type="Gene3D" id="2.60.40.420">
    <property type="entry name" value="Cupredoxins - blue copper proteins"/>
    <property type="match status" value="1"/>
</dbReference>
<feature type="transmembrane region" description="Helical" evidence="6">
    <location>
        <begin position="702"/>
        <end position="722"/>
    </location>
</feature>
<dbReference type="Proteomes" id="UP000010798">
    <property type="component" value="Chromosome"/>
</dbReference>
<sequence length="737" mass="78276">MVNTSMRRLAVLAWFLLLGGLSARAGDVSGRVAMPEVCSPGVSPAVVSLEPVTGTGSSPADPALKQAADAEVVLVDQKGLQFVPRVQAMSLGRTLRFTNADSERHSVHVVTPGFDFNQSMAPGEPHDWVPDKPGVVRLACDIHSHMCGYVVVSASPWVKTCDRDGKFRFTEVPEGRYVLNVWHEMGEPLRKEVTIGGEAASDLGTLTVTAPSFTPVAGQVAPVLPWPEVIDRISLTLAASFDAATRPGEFKKARRLAEDAYWGEFEASDMETAVRTYLGYARAGALEGEFLATQAAASKVAKGNEPPEYMAELTRKLLLSLVNASDDLNKKGVPDRTHVFVGAANAAPPLATIPGSRDQRALLLGLKQGLLELQALADKGEAEDAASAMTSVYLVDFEPLERILNSLNPREVRPLEIEFNRIRGEVGSGLKGEKLGAKLNDLQERVALALGRVTEQPAGTFGPAFAGSLFIILREGVEVILLLAMLVALATKTAQPGAMRAIGWGVGLAVVASIITAVGLNLIVSSAQNKTREVAEGVVMLAASGVLFYVSYWLISQSESKRWMDFLKRQAARGSEIGGLGTLALTAFLAVYREGAETALMYQALIGGHGRSREGVIGLAVGLGVGLVLLAVIAYIIRASSVRLPLRSFFKFSGVVLFAMAVVFAGNGIFELQNAGILKTTELEWFGPGLPALGLHPNVQALSVQGLLLLGAAFALVLVLTGEVSSTPKPTRQAASR</sequence>
<keyword evidence="3 6" id="KW-0812">Transmembrane</keyword>
<dbReference type="AlphaFoldDB" id="L0D920"/>
<proteinExistence type="inferred from homology"/>
<evidence type="ECO:0000256" key="6">
    <source>
        <dbReference type="SAM" id="Phobius"/>
    </source>
</evidence>
<feature type="transmembrane region" description="Helical" evidence="6">
    <location>
        <begin position="464"/>
        <end position="489"/>
    </location>
</feature>
<keyword evidence="5 6" id="KW-0472">Membrane</keyword>
<evidence type="ECO:0000256" key="3">
    <source>
        <dbReference type="ARBA" id="ARBA00022692"/>
    </source>
</evidence>
<feature type="transmembrane region" description="Helical" evidence="6">
    <location>
        <begin position="649"/>
        <end position="670"/>
    </location>
</feature>
<evidence type="ECO:0000313" key="8">
    <source>
        <dbReference type="EMBL" id="AGA25151.1"/>
    </source>
</evidence>
<dbReference type="GO" id="GO:0015093">
    <property type="term" value="F:ferrous iron transmembrane transporter activity"/>
    <property type="evidence" value="ECO:0007669"/>
    <property type="project" value="TreeGrafter"/>
</dbReference>
<dbReference type="EMBL" id="CP003364">
    <property type="protein sequence ID" value="AGA25151.1"/>
    <property type="molecule type" value="Genomic_DNA"/>
</dbReference>
<dbReference type="eggNOG" id="COG0672">
    <property type="taxonomic scope" value="Bacteria"/>
</dbReference>
<keyword evidence="4 6" id="KW-1133">Transmembrane helix</keyword>
<comment type="similarity">
    <text evidence="2">Belongs to the oxidase-dependent Fe transporter (OFeT) (TC 9.A.10.1) family.</text>
</comment>
<dbReference type="InterPro" id="IPR008972">
    <property type="entry name" value="Cupredoxin"/>
</dbReference>
<organism evidence="8 9">
    <name type="scientific">Singulisphaera acidiphila (strain ATCC BAA-1392 / DSM 18658 / VKM B-2454 / MOB10)</name>
    <dbReference type="NCBI Taxonomy" id="886293"/>
    <lineage>
        <taxon>Bacteria</taxon>
        <taxon>Pseudomonadati</taxon>
        <taxon>Planctomycetota</taxon>
        <taxon>Planctomycetia</taxon>
        <taxon>Isosphaerales</taxon>
        <taxon>Isosphaeraceae</taxon>
        <taxon>Singulisphaera</taxon>
    </lineage>
</organism>
<evidence type="ECO:0000256" key="7">
    <source>
        <dbReference type="SAM" id="SignalP"/>
    </source>
</evidence>
<reference evidence="8 9" key="1">
    <citation type="submission" date="2012-02" db="EMBL/GenBank/DDBJ databases">
        <title>Complete sequence of chromosome of Singulisphaera acidiphila DSM 18658.</title>
        <authorList>
            <consortium name="US DOE Joint Genome Institute (JGI-PGF)"/>
            <person name="Lucas S."/>
            <person name="Copeland A."/>
            <person name="Lapidus A."/>
            <person name="Glavina del Rio T."/>
            <person name="Dalin E."/>
            <person name="Tice H."/>
            <person name="Bruce D."/>
            <person name="Goodwin L."/>
            <person name="Pitluck S."/>
            <person name="Peters L."/>
            <person name="Ovchinnikova G."/>
            <person name="Chertkov O."/>
            <person name="Kyrpides N."/>
            <person name="Mavromatis K."/>
            <person name="Ivanova N."/>
            <person name="Brettin T."/>
            <person name="Detter J.C."/>
            <person name="Han C."/>
            <person name="Larimer F."/>
            <person name="Land M."/>
            <person name="Hauser L."/>
            <person name="Markowitz V."/>
            <person name="Cheng J.-F."/>
            <person name="Hugenholtz P."/>
            <person name="Woyke T."/>
            <person name="Wu D."/>
            <person name="Tindall B."/>
            <person name="Pomrenke H."/>
            <person name="Brambilla E."/>
            <person name="Klenk H.-P."/>
            <person name="Eisen J.A."/>
        </authorList>
    </citation>
    <scope>NUCLEOTIDE SEQUENCE [LARGE SCALE GENOMIC DNA]</scope>
    <source>
        <strain evidence="9">ATCC BAA-1392 / DSM 18658 / VKM B-2454 / MOB10</strain>
    </source>
</reference>
<feature type="chain" id="PRO_5003939936" evidence="7">
    <location>
        <begin position="26"/>
        <end position="737"/>
    </location>
</feature>
<dbReference type="KEGG" id="saci:Sinac_0741"/>
<comment type="subcellular location">
    <subcellularLocation>
        <location evidence="1">Membrane</location>
        <topology evidence="1">Multi-pass membrane protein</topology>
    </subcellularLocation>
</comment>
<dbReference type="Pfam" id="PF03239">
    <property type="entry name" value="FTR1"/>
    <property type="match status" value="2"/>
</dbReference>
<feature type="transmembrane region" description="Helical" evidence="6">
    <location>
        <begin position="537"/>
        <end position="556"/>
    </location>
</feature>
<accession>L0D920</accession>
<dbReference type="GO" id="GO:0033573">
    <property type="term" value="C:high-affinity iron permease complex"/>
    <property type="evidence" value="ECO:0007669"/>
    <property type="project" value="InterPro"/>
</dbReference>
<feature type="transmembrane region" description="Helical" evidence="6">
    <location>
        <begin position="501"/>
        <end position="525"/>
    </location>
</feature>
<keyword evidence="9" id="KW-1185">Reference proteome</keyword>
<evidence type="ECO:0000256" key="4">
    <source>
        <dbReference type="ARBA" id="ARBA00022989"/>
    </source>
</evidence>
<feature type="transmembrane region" description="Helical" evidence="6">
    <location>
        <begin position="615"/>
        <end position="637"/>
    </location>
</feature>
<protein>
    <submittedName>
        <fullName evidence="8">High-affinity Fe2+/Pb2+ permease</fullName>
    </submittedName>
</protein>
<keyword evidence="7" id="KW-0732">Signal</keyword>
<evidence type="ECO:0000256" key="5">
    <source>
        <dbReference type="ARBA" id="ARBA00023136"/>
    </source>
</evidence>
<dbReference type="PANTHER" id="PTHR31632">
    <property type="entry name" value="IRON TRANSPORTER FTH1"/>
    <property type="match status" value="1"/>
</dbReference>
<dbReference type="SUPFAM" id="SSF49503">
    <property type="entry name" value="Cupredoxins"/>
    <property type="match status" value="1"/>
</dbReference>
<gene>
    <name evidence="8" type="ordered locus">Sinac_0741</name>
</gene>
<feature type="transmembrane region" description="Helical" evidence="6">
    <location>
        <begin position="577"/>
        <end position="595"/>
    </location>
</feature>
<feature type="signal peptide" evidence="7">
    <location>
        <begin position="1"/>
        <end position="25"/>
    </location>
</feature>
<dbReference type="HOGENOM" id="CLU_376381_0_0_0"/>
<evidence type="ECO:0000313" key="9">
    <source>
        <dbReference type="Proteomes" id="UP000010798"/>
    </source>
</evidence>